<evidence type="ECO:0000313" key="2">
    <source>
        <dbReference type="EMBL" id="JAH23532.1"/>
    </source>
</evidence>
<protein>
    <submittedName>
        <fullName evidence="2">Uncharacterized protein</fullName>
    </submittedName>
</protein>
<evidence type="ECO:0000256" key="1">
    <source>
        <dbReference type="SAM" id="Phobius"/>
    </source>
</evidence>
<organism evidence="2">
    <name type="scientific">Anguilla anguilla</name>
    <name type="common">European freshwater eel</name>
    <name type="synonym">Muraena anguilla</name>
    <dbReference type="NCBI Taxonomy" id="7936"/>
    <lineage>
        <taxon>Eukaryota</taxon>
        <taxon>Metazoa</taxon>
        <taxon>Chordata</taxon>
        <taxon>Craniata</taxon>
        <taxon>Vertebrata</taxon>
        <taxon>Euteleostomi</taxon>
        <taxon>Actinopterygii</taxon>
        <taxon>Neopterygii</taxon>
        <taxon>Teleostei</taxon>
        <taxon>Anguilliformes</taxon>
        <taxon>Anguillidae</taxon>
        <taxon>Anguilla</taxon>
    </lineage>
</organism>
<reference evidence="2" key="1">
    <citation type="submission" date="2014-11" db="EMBL/GenBank/DDBJ databases">
        <authorList>
            <person name="Amaro Gonzalez C."/>
        </authorList>
    </citation>
    <scope>NUCLEOTIDE SEQUENCE</scope>
</reference>
<accession>A0A0E9R440</accession>
<feature type="transmembrane region" description="Helical" evidence="1">
    <location>
        <begin position="12"/>
        <end position="32"/>
    </location>
</feature>
<name>A0A0E9R440_ANGAN</name>
<dbReference type="EMBL" id="GBXM01085045">
    <property type="protein sequence ID" value="JAH23532.1"/>
    <property type="molecule type" value="Transcribed_RNA"/>
</dbReference>
<dbReference type="AlphaFoldDB" id="A0A0E9R440"/>
<keyword evidence="1" id="KW-1133">Transmembrane helix</keyword>
<sequence length="48" mass="5854">MESRREGRINVTFNVFMLMLYVHAVILSPLTFEMHFLRRFEITLHRNS</sequence>
<reference evidence="2" key="2">
    <citation type="journal article" date="2015" name="Fish Shellfish Immunol.">
        <title>Early steps in the European eel (Anguilla anguilla)-Vibrio vulnificus interaction in the gills: Role of the RtxA13 toxin.</title>
        <authorList>
            <person name="Callol A."/>
            <person name="Pajuelo D."/>
            <person name="Ebbesson L."/>
            <person name="Teles M."/>
            <person name="MacKenzie S."/>
            <person name="Amaro C."/>
        </authorList>
    </citation>
    <scope>NUCLEOTIDE SEQUENCE</scope>
</reference>
<proteinExistence type="predicted"/>
<dbReference type="EMBL" id="GBXM01060366">
    <property type="protein sequence ID" value="JAH48211.1"/>
    <property type="molecule type" value="Transcribed_RNA"/>
</dbReference>
<keyword evidence="1" id="KW-0812">Transmembrane</keyword>
<keyword evidence="1" id="KW-0472">Membrane</keyword>